<proteinExistence type="predicted"/>
<evidence type="ECO:0000313" key="2">
    <source>
        <dbReference type="Proteomes" id="UP000464597"/>
    </source>
</evidence>
<name>A0ABX6GXI3_9MICO</name>
<dbReference type="RefSeq" id="WP_159422285.1">
    <property type="nucleotide sequence ID" value="NZ_CP047180.1"/>
</dbReference>
<protein>
    <recommendedName>
        <fullName evidence="3">Small CPxCG-related zinc finger protein</fullName>
    </recommendedName>
</protein>
<gene>
    <name evidence="1" type="ORF">GSU69_05220</name>
</gene>
<dbReference type="EMBL" id="CP047180">
    <property type="protein sequence ID" value="QHC62142.1"/>
    <property type="molecule type" value="Genomic_DNA"/>
</dbReference>
<evidence type="ECO:0000313" key="1">
    <source>
        <dbReference type="EMBL" id="QHC62142.1"/>
    </source>
</evidence>
<dbReference type="Proteomes" id="UP000464597">
    <property type="component" value="Chromosome"/>
</dbReference>
<sequence length="74" mass="7228">MIECGSCGTDAVVLDRSGGEDSEGVSSEELVVLCAECAPGEITAALEAALLDGAGREGALPAAALEKAAHARAA</sequence>
<evidence type="ECO:0008006" key="3">
    <source>
        <dbReference type="Google" id="ProtNLM"/>
    </source>
</evidence>
<reference evidence="2" key="1">
    <citation type="submission" date="2019-12" db="EMBL/GenBank/DDBJ databases">
        <title>Complete and draft genome sequences of new strains and members of some known species of the genus Rathayibacter isolated from plants.</title>
        <authorList>
            <person name="Tarlachkov S.V."/>
            <person name="Starodumova I.P."/>
            <person name="Dorofeeva L.V."/>
            <person name="Prisyazhnaya N.V."/>
            <person name="Leyn S."/>
            <person name="Zlamal J."/>
            <person name="Elan M."/>
            <person name="Osterman A.L."/>
            <person name="Nadler S."/>
            <person name="Subbotin S.A."/>
            <person name="Evtushenko L.I."/>
        </authorList>
    </citation>
    <scope>NUCLEOTIDE SEQUENCE [LARGE SCALE GENOMIC DNA]</scope>
    <source>
        <strain evidence="2">VKM Ac-2802</strain>
    </source>
</reference>
<organism evidence="1 2">
    <name type="scientific">Rathayibacter festucae</name>
    <dbReference type="NCBI Taxonomy" id="110937"/>
    <lineage>
        <taxon>Bacteria</taxon>
        <taxon>Bacillati</taxon>
        <taxon>Actinomycetota</taxon>
        <taxon>Actinomycetes</taxon>
        <taxon>Micrococcales</taxon>
        <taxon>Microbacteriaceae</taxon>
        <taxon>Rathayibacter</taxon>
    </lineage>
</organism>
<accession>A0ABX6GXI3</accession>
<keyword evidence="2" id="KW-1185">Reference proteome</keyword>